<dbReference type="PANTHER" id="PTHR11709">
    <property type="entry name" value="MULTI-COPPER OXIDASE"/>
    <property type="match status" value="1"/>
</dbReference>
<dbReference type="InterPro" id="IPR008972">
    <property type="entry name" value="Cupredoxin"/>
</dbReference>
<feature type="domain" description="Plastocyanin-like" evidence="23">
    <location>
        <begin position="428"/>
        <end position="561"/>
    </location>
</feature>
<dbReference type="GO" id="GO:0046274">
    <property type="term" value="P:lignin catabolic process"/>
    <property type="evidence" value="ECO:0007669"/>
    <property type="project" value="UniProtKB-KW"/>
</dbReference>
<keyword evidence="27" id="KW-1185">Reference proteome</keyword>
<dbReference type="Pfam" id="PF00394">
    <property type="entry name" value="Cu-oxidase"/>
    <property type="match status" value="1"/>
</dbReference>
<dbReference type="InterPro" id="IPR000477">
    <property type="entry name" value="RT_dom"/>
</dbReference>
<proteinExistence type="inferred from homology"/>
<dbReference type="Pfam" id="PF07731">
    <property type="entry name" value="Cu-oxidase_2"/>
    <property type="match status" value="1"/>
</dbReference>
<keyword evidence="17" id="KW-0325">Glycoprotein</keyword>
<dbReference type="InterPro" id="IPR001969">
    <property type="entry name" value="Aspartic_peptidase_AS"/>
</dbReference>
<evidence type="ECO:0000256" key="1">
    <source>
        <dbReference type="ARBA" id="ARBA00000349"/>
    </source>
</evidence>
<dbReference type="InterPro" id="IPR034285">
    <property type="entry name" value="CuRO_2_LCC"/>
</dbReference>
<dbReference type="Gene3D" id="2.40.70.10">
    <property type="entry name" value="Acid Proteases"/>
    <property type="match status" value="1"/>
</dbReference>
<evidence type="ECO:0000313" key="27">
    <source>
        <dbReference type="Proteomes" id="UP000326396"/>
    </source>
</evidence>
<keyword evidence="10 19" id="KW-0479">Metal-binding</keyword>
<evidence type="ECO:0000256" key="13">
    <source>
        <dbReference type="ARBA" id="ARBA00022801"/>
    </source>
</evidence>
<dbReference type="EMBL" id="SZYD01000015">
    <property type="protein sequence ID" value="KAD3641030.1"/>
    <property type="molecule type" value="Genomic_DNA"/>
</dbReference>
<dbReference type="Gene3D" id="3.30.70.270">
    <property type="match status" value="3"/>
</dbReference>
<dbReference type="OrthoDB" id="2121828at2759"/>
<dbReference type="FunFam" id="3.30.70.270:FF:000020">
    <property type="entry name" value="Transposon Tf2-6 polyprotein-like Protein"/>
    <property type="match status" value="1"/>
</dbReference>
<evidence type="ECO:0000256" key="18">
    <source>
        <dbReference type="ARBA" id="ARBA00023185"/>
    </source>
</evidence>
<dbReference type="GO" id="GO:0005507">
    <property type="term" value="F:copper ion binding"/>
    <property type="evidence" value="ECO:0007669"/>
    <property type="project" value="InterPro"/>
</dbReference>
<dbReference type="FunFam" id="3.10.20.370:FF:000001">
    <property type="entry name" value="Retrovirus-related Pol polyprotein from transposon 17.6-like protein"/>
    <property type="match status" value="1"/>
</dbReference>
<evidence type="ECO:0000256" key="6">
    <source>
        <dbReference type="ARBA" id="ARBA00022670"/>
    </source>
</evidence>
<evidence type="ECO:0000259" key="22">
    <source>
        <dbReference type="Pfam" id="PF00394"/>
    </source>
</evidence>
<organism evidence="26 27">
    <name type="scientific">Mikania micrantha</name>
    <name type="common">bitter vine</name>
    <dbReference type="NCBI Taxonomy" id="192012"/>
    <lineage>
        <taxon>Eukaryota</taxon>
        <taxon>Viridiplantae</taxon>
        <taxon>Streptophyta</taxon>
        <taxon>Embryophyta</taxon>
        <taxon>Tracheophyta</taxon>
        <taxon>Spermatophyta</taxon>
        <taxon>Magnoliopsida</taxon>
        <taxon>eudicotyledons</taxon>
        <taxon>Gunneridae</taxon>
        <taxon>Pentapetalae</taxon>
        <taxon>asterids</taxon>
        <taxon>campanulids</taxon>
        <taxon>Asterales</taxon>
        <taxon>Asteraceae</taxon>
        <taxon>Asteroideae</taxon>
        <taxon>Heliantheae alliance</taxon>
        <taxon>Eupatorieae</taxon>
        <taxon>Mikania</taxon>
    </lineage>
</organism>
<feature type="domain" description="Plastocyanin-like" evidence="24">
    <location>
        <begin position="34"/>
        <end position="148"/>
    </location>
</feature>
<dbReference type="InterPro" id="IPR045087">
    <property type="entry name" value="Cu-oxidase_fam"/>
</dbReference>
<evidence type="ECO:0000256" key="17">
    <source>
        <dbReference type="ARBA" id="ARBA00023180"/>
    </source>
</evidence>
<evidence type="ECO:0000259" key="25">
    <source>
        <dbReference type="Pfam" id="PF17917"/>
    </source>
</evidence>
<evidence type="ECO:0000256" key="12">
    <source>
        <dbReference type="ARBA" id="ARBA00022759"/>
    </source>
</evidence>
<keyword evidence="5 19" id="KW-0964">Secreted</keyword>
<dbReference type="FunFam" id="2.60.40.420:FF:000062">
    <property type="entry name" value="Laccase"/>
    <property type="match status" value="1"/>
</dbReference>
<dbReference type="CDD" id="cd09274">
    <property type="entry name" value="RNase_HI_RT_Ty3"/>
    <property type="match status" value="1"/>
</dbReference>
<dbReference type="Gene3D" id="2.60.40.420">
    <property type="entry name" value="Cupredoxins - blue copper proteins"/>
    <property type="match status" value="3"/>
</dbReference>
<comment type="catalytic activity">
    <reaction evidence="1 19">
        <text>4 hydroquinone + O2 = 4 benzosemiquinone + 2 H2O</text>
        <dbReference type="Rhea" id="RHEA:11276"/>
        <dbReference type="ChEBI" id="CHEBI:15377"/>
        <dbReference type="ChEBI" id="CHEBI:15379"/>
        <dbReference type="ChEBI" id="CHEBI:17594"/>
        <dbReference type="ChEBI" id="CHEBI:17977"/>
        <dbReference type="EC" id="1.10.3.2"/>
    </reaction>
</comment>
<dbReference type="GO" id="GO:0052716">
    <property type="term" value="F:hydroquinone:oxygen oxidoreductase activity"/>
    <property type="evidence" value="ECO:0007669"/>
    <property type="project" value="UniProtKB-EC"/>
</dbReference>
<evidence type="ECO:0000259" key="21">
    <source>
        <dbReference type="Pfam" id="PF00078"/>
    </source>
</evidence>
<dbReference type="InterPro" id="IPR002355">
    <property type="entry name" value="Cu_oxidase_Cu_BS"/>
</dbReference>
<evidence type="ECO:0000256" key="14">
    <source>
        <dbReference type="ARBA" id="ARBA00022918"/>
    </source>
</evidence>
<dbReference type="InterPro" id="IPR001117">
    <property type="entry name" value="Cu-oxidase_2nd"/>
</dbReference>
<dbReference type="InterPro" id="IPR034288">
    <property type="entry name" value="CuRO_1_LCC"/>
</dbReference>
<dbReference type="CDD" id="cd00303">
    <property type="entry name" value="retropepsin_like"/>
    <property type="match status" value="1"/>
</dbReference>
<accession>A0A5N6ML96</accession>
<evidence type="ECO:0000256" key="8">
    <source>
        <dbReference type="ARBA" id="ARBA00022695"/>
    </source>
</evidence>
<keyword evidence="15 19" id="KW-0560">Oxidoreductase</keyword>
<feature type="compositionally biased region" description="Gly residues" evidence="20">
    <location>
        <begin position="586"/>
        <end position="598"/>
    </location>
</feature>
<dbReference type="InterPro" id="IPR034289">
    <property type="entry name" value="CuRO_3_LCC"/>
</dbReference>
<dbReference type="InterPro" id="IPR043128">
    <property type="entry name" value="Rev_trsase/Diguanyl_cyclase"/>
</dbReference>
<evidence type="ECO:0000256" key="20">
    <source>
        <dbReference type="SAM" id="MobiDB-lite"/>
    </source>
</evidence>
<dbReference type="InterPro" id="IPR043502">
    <property type="entry name" value="DNA/RNA_pol_sf"/>
</dbReference>
<dbReference type="FunFam" id="3.10.10.10:FF:000007">
    <property type="entry name" value="Retrovirus-related Pol polyprotein from transposon 17.6-like Protein"/>
    <property type="match status" value="1"/>
</dbReference>
<feature type="region of interest" description="Disordered" evidence="20">
    <location>
        <begin position="565"/>
        <end position="598"/>
    </location>
</feature>
<dbReference type="GO" id="GO:0004190">
    <property type="term" value="F:aspartic-type endopeptidase activity"/>
    <property type="evidence" value="ECO:0007669"/>
    <property type="project" value="InterPro"/>
</dbReference>
<dbReference type="SUPFAM" id="SSF49503">
    <property type="entry name" value="Cupredoxins"/>
    <property type="match status" value="3"/>
</dbReference>
<keyword evidence="6" id="KW-0645">Protease</keyword>
<evidence type="ECO:0000256" key="16">
    <source>
        <dbReference type="ARBA" id="ARBA00023008"/>
    </source>
</evidence>
<gene>
    <name evidence="26" type="ORF">E3N88_30253</name>
</gene>
<evidence type="ECO:0000256" key="4">
    <source>
        <dbReference type="ARBA" id="ARBA00022523"/>
    </source>
</evidence>
<dbReference type="InterPro" id="IPR041373">
    <property type="entry name" value="RT_RNaseH"/>
</dbReference>
<dbReference type="InterPro" id="IPR017761">
    <property type="entry name" value="Laccase"/>
</dbReference>
<keyword evidence="4 19" id="KW-0052">Apoplast</keyword>
<dbReference type="EC" id="1.10.3.2" evidence="19"/>
<reference evidence="26 27" key="1">
    <citation type="submission" date="2019-05" db="EMBL/GenBank/DDBJ databases">
        <title>Mikania micrantha, genome provides insights into the molecular mechanism of rapid growth.</title>
        <authorList>
            <person name="Liu B."/>
        </authorList>
    </citation>
    <scope>NUCLEOTIDE SEQUENCE [LARGE SCALE GENOMIC DNA]</scope>
    <source>
        <strain evidence="26">NLD-2019</strain>
        <tissue evidence="26">Leaf</tissue>
    </source>
</reference>
<dbReference type="PANTHER" id="PTHR11709:SF292">
    <property type="entry name" value="LACCASE-1"/>
    <property type="match status" value="1"/>
</dbReference>
<dbReference type="SUPFAM" id="SSF50630">
    <property type="entry name" value="Acid proteases"/>
    <property type="match status" value="1"/>
</dbReference>
<keyword evidence="19" id="KW-0732">Signal</keyword>
<keyword evidence="14" id="KW-0695">RNA-directed DNA polymerase</keyword>
<comment type="function">
    <text evidence="19">Lignin degradation and detoxification of lignin-derived products.</text>
</comment>
<dbReference type="CDD" id="cd13875">
    <property type="entry name" value="CuRO_2_LCC_plant"/>
    <property type="match status" value="1"/>
</dbReference>
<evidence type="ECO:0000256" key="19">
    <source>
        <dbReference type="RuleBase" id="RU361119"/>
    </source>
</evidence>
<dbReference type="CDD" id="cd01647">
    <property type="entry name" value="RT_LTR"/>
    <property type="match status" value="1"/>
</dbReference>
<keyword evidence="12" id="KW-0255">Endonuclease</keyword>
<dbReference type="GO" id="GO:0004519">
    <property type="term" value="F:endonuclease activity"/>
    <property type="evidence" value="ECO:0007669"/>
    <property type="project" value="UniProtKB-KW"/>
</dbReference>
<dbReference type="GO" id="GO:0048046">
    <property type="term" value="C:apoplast"/>
    <property type="evidence" value="ECO:0007669"/>
    <property type="project" value="UniProtKB-SubCell"/>
</dbReference>
<evidence type="ECO:0000256" key="3">
    <source>
        <dbReference type="ARBA" id="ARBA00010609"/>
    </source>
</evidence>
<feature type="domain" description="Reverse transcriptase" evidence="21">
    <location>
        <begin position="866"/>
        <end position="962"/>
    </location>
</feature>
<feature type="signal peptide" evidence="19">
    <location>
        <begin position="1"/>
        <end position="24"/>
    </location>
</feature>
<evidence type="ECO:0000256" key="10">
    <source>
        <dbReference type="ARBA" id="ARBA00022723"/>
    </source>
</evidence>
<evidence type="ECO:0000256" key="7">
    <source>
        <dbReference type="ARBA" id="ARBA00022679"/>
    </source>
</evidence>
<dbReference type="PROSITE" id="PS00079">
    <property type="entry name" value="MULTICOPPER_OXIDASE1"/>
    <property type="match status" value="1"/>
</dbReference>
<feature type="chain" id="PRO_5024475117" description="Laccase" evidence="19">
    <location>
        <begin position="25"/>
        <end position="1320"/>
    </location>
</feature>
<keyword evidence="8" id="KW-0548">Nucleotidyltransferase</keyword>
<evidence type="ECO:0000259" key="23">
    <source>
        <dbReference type="Pfam" id="PF07731"/>
    </source>
</evidence>
<dbReference type="PROSITE" id="PS00141">
    <property type="entry name" value="ASP_PROTEASE"/>
    <property type="match status" value="1"/>
</dbReference>
<dbReference type="CDD" id="cd13897">
    <property type="entry name" value="CuRO_3_LCC_plant"/>
    <property type="match status" value="1"/>
</dbReference>
<evidence type="ECO:0000256" key="9">
    <source>
        <dbReference type="ARBA" id="ARBA00022722"/>
    </source>
</evidence>
<keyword evidence="13" id="KW-0378">Hydrolase</keyword>
<keyword evidence="16 19" id="KW-0186">Copper</keyword>
<comment type="subcellular location">
    <subcellularLocation>
        <location evidence="2 19">Secreted</location>
        <location evidence="2 19">Extracellular space</location>
        <location evidence="2 19">Apoplast</location>
    </subcellularLocation>
</comment>
<dbReference type="PROSITE" id="PS00080">
    <property type="entry name" value="MULTICOPPER_OXIDASE2"/>
    <property type="match status" value="1"/>
</dbReference>
<dbReference type="Proteomes" id="UP000326396">
    <property type="component" value="Linkage Group LG5"/>
</dbReference>
<dbReference type="NCBIfam" id="TIGR03389">
    <property type="entry name" value="laccase"/>
    <property type="match status" value="1"/>
</dbReference>
<keyword evidence="18 19" id="KW-0439">Lignin degradation</keyword>
<dbReference type="CDD" id="cd13849">
    <property type="entry name" value="CuRO_1_LCC_plant"/>
    <property type="match status" value="1"/>
</dbReference>
<dbReference type="SUPFAM" id="SSF56672">
    <property type="entry name" value="DNA/RNA polymerases"/>
    <property type="match status" value="1"/>
</dbReference>
<evidence type="ECO:0000256" key="2">
    <source>
        <dbReference type="ARBA" id="ARBA00004271"/>
    </source>
</evidence>
<sequence length="1320" mass="150391">MMNQWCVVMTKIFVVSLLVITCSSSTTTKRYKFNVEWKTITRLCSTKAILTVNGEYPGPTIAVNEGDDVEINVTNGVSINTTIHWHGIKQRRTGWADGPAYVTQCPITPGRSYTYKFKVTGQRGTLWWHAHIAWQRATIYGAIIIYPRMPYPFTPPVDAEIPIIFGEWWNLPVEGIEDEMYRFGGGPNSSDAYTINGLPGPLYPCSTKDTFVQTVESNKIYMLRIINAALNDELFFSIANHTLTVVEIDASYTKPFDTEAIMITPGQTFTVILKTINQHKFSNGLFVMAARPYLSTVFPFDNSTVIGFLKYKGTMAENKLHPDPSDHLVLPHHLPRMEDHAYATKFVSQLRSLGTSQYPCKVPKKIDKRVVITISLNLQDCPANQTCKGYNGKRFAAAMNNQSFVRPQTSILEWHYRNYSSKQYSVEFPLNPPHVFDYTGVDPLKPNLNPNFGTKMFAVEYRTRLEIVLQDTSFLNIENHPIHIHGHNFFIVGTGFGNYNAEKDTAGYNLVDPPERNTVGVPVGGWAAVRINADNPGVWFMHCHLEEHTSWGLALGFIVKSGTKPSQRLVPPPDDLPPTKRESGGCALGGSPARGGSRGRAPWFCSSLMGRKHHELNCYLKLRWEEPFDPKSDHKAELTRAFKITAEEAKVTSDVVTGTFHVNSLPAYVLFDSGASRSFISVKYVDHHSFVLAKLPYPLEVEIADSKKFDVVIGMDWLSKYGANIVCNRKVIQLISPDGYEVCIQGEKRGGTILCSLAKAMNYMNHGGQLFLAYVLDAQKEIKELNDVPVVRDFPDVFPDDLPGVPLDRDVEFKIDLIPGAKPIAKAPYRLAPSEMKELMTQLQDLLDKGFIRPSISPWGAPILFVKKKDGSLRMCIDYRELNKVTVKNRYPLPRIDDLFDQLQGASWFSKIDLRSGYHQLKVKEEDIPKTAFRTRYGHYEFLVMSFGLTNAPAAFMDLMNRGDHACHLREVLETLRKEKLYAKFSKCAFWLREVQFLGHVVCADGILVDPSKVQAVMKWSSPKTPTEIRSFLGLAGYYRRFIQDFARIASPLTKLTRKDVKFVWGDDQEKAFNELKFKLTQAPVLTLPDGPDDFVVYSDASYLGLGCVLMQRGKVIAYASRQLKVHEVNYPIHDLELAAVVFALKIWRHYLYGVKCTIYTDHKSLKYFFTQKELNMRQRRWIELLKDYDCEILYHPGKANVVADALSRKEEHEPIRVTAMKIVISSDLVDQIKEAQVEALKEENWKRDRIKGQAHNLDEDSRGLKTRWEKPVEIFDHKVKLLRNKTIDQVKVRWKHRKGSEYTWESADEMKKFYPYLFA</sequence>
<keyword evidence="11 19" id="KW-0677">Repeat</keyword>
<comment type="caution">
    <text evidence="26">The sequence shown here is derived from an EMBL/GenBank/DDBJ whole genome shotgun (WGS) entry which is preliminary data.</text>
</comment>
<dbReference type="InterPro" id="IPR033138">
    <property type="entry name" value="Cu_oxidase_CS"/>
</dbReference>
<evidence type="ECO:0000313" key="26">
    <source>
        <dbReference type="EMBL" id="KAD3641030.1"/>
    </source>
</evidence>
<dbReference type="Pfam" id="PF08284">
    <property type="entry name" value="RVP_2"/>
    <property type="match status" value="2"/>
</dbReference>
<comment type="similarity">
    <text evidence="3 19">Belongs to the multicopper oxidase family.</text>
</comment>
<feature type="domain" description="Plastocyanin-like" evidence="22">
    <location>
        <begin position="161"/>
        <end position="313"/>
    </location>
</feature>
<protein>
    <recommendedName>
        <fullName evidence="19">Laccase</fullName>
        <ecNumber evidence="19">1.10.3.2</ecNumber>
    </recommendedName>
    <alternativeName>
        <fullName evidence="19">Benzenediol:oxygen oxidoreductase</fullName>
    </alternativeName>
    <alternativeName>
        <fullName evidence="19">Diphenol oxidase</fullName>
    </alternativeName>
    <alternativeName>
        <fullName evidence="19">Urishiol oxidase</fullName>
    </alternativeName>
</protein>
<evidence type="ECO:0000256" key="15">
    <source>
        <dbReference type="ARBA" id="ARBA00023002"/>
    </source>
</evidence>
<feature type="domain" description="Reverse transcriptase RNase H-like" evidence="25">
    <location>
        <begin position="1093"/>
        <end position="1189"/>
    </location>
</feature>
<keyword evidence="7" id="KW-0808">Transferase</keyword>
<dbReference type="Pfam" id="PF17917">
    <property type="entry name" value="RT_RNaseH"/>
    <property type="match status" value="1"/>
</dbReference>
<evidence type="ECO:0000256" key="11">
    <source>
        <dbReference type="ARBA" id="ARBA00022737"/>
    </source>
</evidence>
<dbReference type="InterPro" id="IPR011707">
    <property type="entry name" value="Cu-oxidase-like_N"/>
</dbReference>
<dbReference type="InterPro" id="IPR011706">
    <property type="entry name" value="Cu-oxidase_C"/>
</dbReference>
<dbReference type="Pfam" id="PF00078">
    <property type="entry name" value="RVT_1"/>
    <property type="match status" value="1"/>
</dbReference>
<name>A0A5N6ML96_9ASTR</name>
<dbReference type="InterPro" id="IPR021109">
    <property type="entry name" value="Peptidase_aspartic_dom_sf"/>
</dbReference>
<dbReference type="Pfam" id="PF07732">
    <property type="entry name" value="Cu-oxidase_3"/>
    <property type="match status" value="1"/>
</dbReference>
<evidence type="ECO:0000259" key="24">
    <source>
        <dbReference type="Pfam" id="PF07732"/>
    </source>
</evidence>
<dbReference type="GO" id="GO:0006508">
    <property type="term" value="P:proteolysis"/>
    <property type="evidence" value="ECO:0007669"/>
    <property type="project" value="UniProtKB-KW"/>
</dbReference>
<comment type="cofactor">
    <cofactor evidence="19">
        <name>Cu cation</name>
        <dbReference type="ChEBI" id="CHEBI:23378"/>
    </cofactor>
    <text evidence="19">Binds 4 Cu cations per monomer.</text>
</comment>
<dbReference type="GO" id="GO:0003964">
    <property type="term" value="F:RNA-directed DNA polymerase activity"/>
    <property type="evidence" value="ECO:0007669"/>
    <property type="project" value="UniProtKB-KW"/>
</dbReference>
<keyword evidence="9" id="KW-0540">Nuclease</keyword>
<evidence type="ECO:0000256" key="5">
    <source>
        <dbReference type="ARBA" id="ARBA00022525"/>
    </source>
</evidence>
<dbReference type="Gene3D" id="3.10.10.10">
    <property type="entry name" value="HIV Type 1 Reverse Transcriptase, subunit A, domain 1"/>
    <property type="match status" value="1"/>
</dbReference>